<accession>A0A8T3V9M7</accession>
<dbReference type="SUPFAM" id="SSF52935">
    <property type="entry name" value="PK C-terminal domain-like"/>
    <property type="match status" value="1"/>
</dbReference>
<proteinExistence type="predicted"/>
<reference evidence="2" key="1">
    <citation type="submission" date="2019-04" db="EMBL/GenBank/DDBJ databases">
        <title>Evolution of Biomass-Degrading Anaerobic Consortia Revealed by Metagenomics.</title>
        <authorList>
            <person name="Peng X."/>
        </authorList>
    </citation>
    <scope>NUCLEOTIDE SEQUENCE</scope>
    <source>
        <strain evidence="2">SIG18</strain>
    </source>
</reference>
<dbReference type="EMBL" id="SUTK01000050">
    <property type="protein sequence ID" value="MBE6502356.1"/>
    <property type="molecule type" value="Genomic_DNA"/>
</dbReference>
<dbReference type="Gene3D" id="3.40.1380.20">
    <property type="entry name" value="Pyruvate kinase, C-terminal domain"/>
    <property type="match status" value="1"/>
</dbReference>
<dbReference type="AlphaFoldDB" id="A0A8T3V9M7"/>
<dbReference type="InterPro" id="IPR036918">
    <property type="entry name" value="Pyrv_Knase_C_sf"/>
</dbReference>
<dbReference type="InterPro" id="IPR015074">
    <property type="entry name" value="DUF1867"/>
</dbReference>
<dbReference type="InterPro" id="IPR015795">
    <property type="entry name" value="Pyrv_Knase_C"/>
</dbReference>
<dbReference type="PIRSF" id="PIRSF016138">
    <property type="entry name" value="UCP016138"/>
    <property type="match status" value="1"/>
</dbReference>
<feature type="domain" description="Pyruvate kinase C-terminal" evidence="1">
    <location>
        <begin position="32"/>
        <end position="168"/>
    </location>
</feature>
<dbReference type="Proteomes" id="UP000783037">
    <property type="component" value="Unassembled WGS sequence"/>
</dbReference>
<dbReference type="RefSeq" id="WP_303739445.1">
    <property type="nucleotide sequence ID" value="NZ_SUTK01000050.1"/>
</dbReference>
<evidence type="ECO:0000259" key="1">
    <source>
        <dbReference type="Pfam" id="PF02887"/>
    </source>
</evidence>
<evidence type="ECO:0000313" key="2">
    <source>
        <dbReference type="EMBL" id="MBE6502356.1"/>
    </source>
</evidence>
<dbReference type="Pfam" id="PF02887">
    <property type="entry name" value="PK_C"/>
    <property type="match status" value="1"/>
</dbReference>
<comment type="caution">
    <text evidence="2">The sequence shown here is derived from an EMBL/GenBank/DDBJ whole genome shotgun (WGS) entry which is preliminary data.</text>
</comment>
<gene>
    <name evidence="2" type="ORF">E7Z79_07945</name>
</gene>
<name>A0A8T3V9M7_9EURY</name>
<protein>
    <recommendedName>
        <fullName evidence="1">Pyruvate kinase C-terminal domain-containing protein</fullName>
    </recommendedName>
</protein>
<sequence>MERKFITYFEEQGNDYTDDLISAVKDKLESSGDIKRILIASSTGESAMKLYGALEDEDVEIINVTHHMGFKEDNVADISDEMIKKLEDVGIKTYIGAHAFSGAARGVTNKYGGFSPLDVVADTLRMFSHGIKVSAEISIMAADAGLVPVGEKIIAIGGRGKGVDTAVILTPVNAKNLFDMKFHEIIAMPKD</sequence>
<organism evidence="2 3">
    <name type="scientific">Methanobrevibacter thaueri</name>
    <dbReference type="NCBI Taxonomy" id="190975"/>
    <lineage>
        <taxon>Archaea</taxon>
        <taxon>Methanobacteriati</taxon>
        <taxon>Methanobacteriota</taxon>
        <taxon>Methanomada group</taxon>
        <taxon>Methanobacteria</taxon>
        <taxon>Methanobacteriales</taxon>
        <taxon>Methanobacteriaceae</taxon>
        <taxon>Methanobrevibacter</taxon>
    </lineage>
</organism>
<evidence type="ECO:0000313" key="3">
    <source>
        <dbReference type="Proteomes" id="UP000783037"/>
    </source>
</evidence>